<evidence type="ECO:0000313" key="3">
    <source>
        <dbReference type="EMBL" id="MBE9373750.1"/>
    </source>
</evidence>
<keyword evidence="4" id="KW-1185">Reference proteome</keyword>
<feature type="transmembrane region" description="Helical" evidence="1">
    <location>
        <begin position="232"/>
        <end position="253"/>
    </location>
</feature>
<feature type="transmembrane region" description="Helical" evidence="1">
    <location>
        <begin position="36"/>
        <end position="57"/>
    </location>
</feature>
<dbReference type="AlphaFoldDB" id="A0A929B8G3"/>
<dbReference type="InterPro" id="IPR029787">
    <property type="entry name" value="Nucleotide_cyclase"/>
</dbReference>
<dbReference type="NCBIfam" id="TIGR00254">
    <property type="entry name" value="GGDEF"/>
    <property type="match status" value="1"/>
</dbReference>
<dbReference type="PANTHER" id="PTHR45138:SF9">
    <property type="entry name" value="DIGUANYLATE CYCLASE DGCM-RELATED"/>
    <property type="match status" value="1"/>
</dbReference>
<reference evidence="3" key="1">
    <citation type="submission" date="2020-10" db="EMBL/GenBank/DDBJ databases">
        <title>Diversity and distribution of actinomycetes associated with coral in the coast of Hainan.</title>
        <authorList>
            <person name="Li F."/>
        </authorList>
    </citation>
    <scope>NUCLEOTIDE SEQUENCE</scope>
    <source>
        <strain evidence="3">HNM0983</strain>
    </source>
</reference>
<dbReference type="EMBL" id="JADEYC010000007">
    <property type="protein sequence ID" value="MBE9373750.1"/>
    <property type="molecule type" value="Genomic_DNA"/>
</dbReference>
<dbReference type="InterPro" id="IPR000160">
    <property type="entry name" value="GGDEF_dom"/>
</dbReference>
<dbReference type="CDD" id="cd01949">
    <property type="entry name" value="GGDEF"/>
    <property type="match status" value="1"/>
</dbReference>
<feature type="transmembrane region" description="Helical" evidence="1">
    <location>
        <begin position="133"/>
        <end position="151"/>
    </location>
</feature>
<dbReference type="Proteomes" id="UP000598360">
    <property type="component" value="Unassembled WGS sequence"/>
</dbReference>
<dbReference type="Pfam" id="PF00990">
    <property type="entry name" value="GGDEF"/>
    <property type="match status" value="1"/>
</dbReference>
<dbReference type="Gene3D" id="3.30.70.270">
    <property type="match status" value="1"/>
</dbReference>
<dbReference type="RefSeq" id="WP_193927186.1">
    <property type="nucleotide sequence ID" value="NZ_JADEYC010000007.1"/>
</dbReference>
<feature type="domain" description="GGDEF" evidence="2">
    <location>
        <begin position="384"/>
        <end position="508"/>
    </location>
</feature>
<dbReference type="InterPro" id="IPR050469">
    <property type="entry name" value="Diguanylate_Cyclase"/>
</dbReference>
<feature type="transmembrane region" description="Helical" evidence="1">
    <location>
        <begin position="204"/>
        <end position="225"/>
    </location>
</feature>
<sequence length="508" mass="54533">MARSARLGAAGVPVTAWVRRALVSMPPRWLPPRAQVVFAVLAVLTAANAALLLTGWLSPPLSWLLADLPGLVNALAAAGVFTATSLARRGAERRWRACMAFGLAGWAAGQALWVWSRGITARPMTFPDLENLLYWMLPIGVFAALLVIGRADRAGTRSYDRITPIRVLVLDGLIIVIALFQLTWHVITDNAPYRAGWEMTLLTISYAAGDLVLIVLTLLMAVALHTMWRPRLAWLMAGLAAIGFSDVLYADVIASQQLGTHVTDFGYMIGPLLLLPAALAPPKPGPRMRGAPLVVLVLPYVPLAGGCALLVLDATAGRVHAVEIYLLVAAVTLVVIRHLTALQQLYRAHRWLSHRALHDPLTGAANRTLLAELLEAAANEGPVAQPGLIYVDLNEFKTVNDRLGHQAGDALLRAVTDRLRQCVRGNDTVARVGGDEFVLLLDPAPARPDELLAQVSAAVEIPTAVPGAPDPVVVTASLGYHPIAPGQPYREALADADRAMYADKHRGL</sequence>
<protein>
    <submittedName>
        <fullName evidence="3">Diguanylate cyclase</fullName>
    </submittedName>
</protein>
<feature type="transmembrane region" description="Helical" evidence="1">
    <location>
        <begin position="293"/>
        <end position="312"/>
    </location>
</feature>
<dbReference type="PANTHER" id="PTHR45138">
    <property type="entry name" value="REGULATORY COMPONENTS OF SENSORY TRANSDUCTION SYSTEM"/>
    <property type="match status" value="1"/>
</dbReference>
<evidence type="ECO:0000256" key="1">
    <source>
        <dbReference type="SAM" id="Phobius"/>
    </source>
</evidence>
<evidence type="ECO:0000313" key="4">
    <source>
        <dbReference type="Proteomes" id="UP000598360"/>
    </source>
</evidence>
<feature type="transmembrane region" description="Helical" evidence="1">
    <location>
        <begin position="163"/>
        <end position="184"/>
    </location>
</feature>
<dbReference type="InterPro" id="IPR043128">
    <property type="entry name" value="Rev_trsase/Diguanyl_cyclase"/>
</dbReference>
<keyword evidence="1" id="KW-1133">Transmembrane helix</keyword>
<organism evidence="3 4">
    <name type="scientific">Saccharopolyspora montiporae</name>
    <dbReference type="NCBI Taxonomy" id="2781240"/>
    <lineage>
        <taxon>Bacteria</taxon>
        <taxon>Bacillati</taxon>
        <taxon>Actinomycetota</taxon>
        <taxon>Actinomycetes</taxon>
        <taxon>Pseudonocardiales</taxon>
        <taxon>Pseudonocardiaceae</taxon>
        <taxon>Saccharopolyspora</taxon>
    </lineage>
</organism>
<proteinExistence type="predicted"/>
<dbReference type="SUPFAM" id="SSF55073">
    <property type="entry name" value="Nucleotide cyclase"/>
    <property type="match status" value="1"/>
</dbReference>
<keyword evidence="1" id="KW-0812">Transmembrane</keyword>
<keyword evidence="1" id="KW-0472">Membrane</keyword>
<feature type="transmembrane region" description="Helical" evidence="1">
    <location>
        <begin position="95"/>
        <end position="113"/>
    </location>
</feature>
<accession>A0A929B8G3</accession>
<evidence type="ECO:0000259" key="2">
    <source>
        <dbReference type="PROSITE" id="PS50887"/>
    </source>
</evidence>
<feature type="transmembrane region" description="Helical" evidence="1">
    <location>
        <begin position="63"/>
        <end position="83"/>
    </location>
</feature>
<comment type="caution">
    <text evidence="3">The sequence shown here is derived from an EMBL/GenBank/DDBJ whole genome shotgun (WGS) entry which is preliminary data.</text>
</comment>
<dbReference type="PROSITE" id="PS50887">
    <property type="entry name" value="GGDEF"/>
    <property type="match status" value="1"/>
</dbReference>
<dbReference type="SMART" id="SM00267">
    <property type="entry name" value="GGDEF"/>
    <property type="match status" value="1"/>
</dbReference>
<name>A0A929B8G3_9PSEU</name>
<gene>
    <name evidence="3" type="ORF">IQ251_04715</name>
</gene>
<feature type="transmembrane region" description="Helical" evidence="1">
    <location>
        <begin position="324"/>
        <end position="342"/>
    </location>
</feature>
<dbReference type="GO" id="GO:0052621">
    <property type="term" value="F:diguanylate cyclase activity"/>
    <property type="evidence" value="ECO:0007669"/>
    <property type="project" value="TreeGrafter"/>
</dbReference>